<organism evidence="3 4">
    <name type="scientific">Paracoccus thiocyanatus</name>
    <dbReference type="NCBI Taxonomy" id="34006"/>
    <lineage>
        <taxon>Bacteria</taxon>
        <taxon>Pseudomonadati</taxon>
        <taxon>Pseudomonadota</taxon>
        <taxon>Alphaproteobacteria</taxon>
        <taxon>Rhodobacterales</taxon>
        <taxon>Paracoccaceae</taxon>
        <taxon>Paracoccus</taxon>
    </lineage>
</organism>
<protein>
    <submittedName>
        <fullName evidence="3">Capsular polysaccharide transport system permease protein</fullName>
    </submittedName>
</protein>
<evidence type="ECO:0000313" key="4">
    <source>
        <dbReference type="Proteomes" id="UP000323956"/>
    </source>
</evidence>
<name>A0A1N6ZN02_9RHOB</name>
<evidence type="ECO:0000313" key="3">
    <source>
        <dbReference type="EMBL" id="SIR28239.1"/>
    </source>
</evidence>
<keyword evidence="2" id="KW-0472">Membrane</keyword>
<feature type="region of interest" description="Disordered" evidence="1">
    <location>
        <begin position="1"/>
        <end position="33"/>
    </location>
</feature>
<evidence type="ECO:0000256" key="1">
    <source>
        <dbReference type="SAM" id="MobiDB-lite"/>
    </source>
</evidence>
<dbReference type="EMBL" id="FTMK01000036">
    <property type="protein sequence ID" value="SIR28239.1"/>
    <property type="molecule type" value="Genomic_DNA"/>
</dbReference>
<evidence type="ECO:0000256" key="2">
    <source>
        <dbReference type="SAM" id="Phobius"/>
    </source>
</evidence>
<keyword evidence="2" id="KW-1133">Transmembrane helix</keyword>
<reference evidence="3 4" key="1">
    <citation type="submission" date="2017-01" db="EMBL/GenBank/DDBJ databases">
        <authorList>
            <person name="Varghese N."/>
            <person name="Submissions S."/>
        </authorList>
    </citation>
    <scope>NUCLEOTIDE SEQUENCE [LARGE SCALE GENOMIC DNA]</scope>
    <source>
        <strain evidence="3 4">ATCC 700171</strain>
    </source>
</reference>
<feature type="transmembrane region" description="Helical" evidence="2">
    <location>
        <begin position="41"/>
        <end position="64"/>
    </location>
</feature>
<feature type="non-terminal residue" evidence="3">
    <location>
        <position position="166"/>
    </location>
</feature>
<gene>
    <name evidence="3" type="ORF">SAMN05421641_13624</name>
</gene>
<dbReference type="AlphaFoldDB" id="A0A1N6ZN02"/>
<keyword evidence="2" id="KW-0812">Transmembrane</keyword>
<proteinExistence type="predicted"/>
<accession>A0A1N6ZN02</accession>
<feature type="compositionally biased region" description="Pro residues" evidence="1">
    <location>
        <begin position="1"/>
        <end position="21"/>
    </location>
</feature>
<sequence>MPPPGQPRPGPQHPPPAPPGAVPARPLRQPAGRAEPRPRHWLILGSFLLLVLLPSLLWAAYLWLRAEDQYVSTVGFSVRKEESTPAIDLLGGLAPLAGSGGSALDTDILYEYIRSQDMVERIDATLDLRARFSRAWPHDFVFAFDPDDHVEDLTDYWQRQVKVLYD</sequence>
<dbReference type="Proteomes" id="UP000323956">
    <property type="component" value="Unassembled WGS sequence"/>
</dbReference>